<dbReference type="GO" id="GO:0016020">
    <property type="term" value="C:membrane"/>
    <property type="evidence" value="ECO:0000318"/>
    <property type="project" value="GO_Central"/>
</dbReference>
<dbReference type="OMA" id="HEVLWVL"/>
<organism evidence="2 3">
    <name type="scientific">Nematostella vectensis</name>
    <name type="common">Starlet sea anemone</name>
    <dbReference type="NCBI Taxonomy" id="45351"/>
    <lineage>
        <taxon>Eukaryota</taxon>
        <taxon>Metazoa</taxon>
        <taxon>Cnidaria</taxon>
        <taxon>Anthozoa</taxon>
        <taxon>Hexacorallia</taxon>
        <taxon>Actiniaria</taxon>
        <taxon>Edwardsiidae</taxon>
        <taxon>Nematostella</taxon>
    </lineage>
</organism>
<dbReference type="PhylomeDB" id="A7RT43"/>
<dbReference type="KEGG" id="nve:5517437"/>
<dbReference type="PANTHER" id="PTHR12242">
    <property type="entry name" value="OS02G0130600 PROTEIN-RELATED"/>
    <property type="match status" value="1"/>
</dbReference>
<gene>
    <name evidence="2" type="ORF">NEMVEDRAFT_v1g240482</name>
</gene>
<dbReference type="PANTHER" id="PTHR12242:SF45">
    <property type="entry name" value="MARVEL DOMAIN-CONTAINING PROTEIN"/>
    <property type="match status" value="1"/>
</dbReference>
<feature type="transmembrane region" description="Helical" evidence="1">
    <location>
        <begin position="70"/>
        <end position="90"/>
    </location>
</feature>
<dbReference type="AlphaFoldDB" id="A7RT43"/>
<feature type="transmembrane region" description="Helical" evidence="1">
    <location>
        <begin position="181"/>
        <end position="201"/>
    </location>
</feature>
<feature type="transmembrane region" description="Helical" evidence="1">
    <location>
        <begin position="208"/>
        <end position="225"/>
    </location>
</feature>
<keyword evidence="3" id="KW-1185">Reference proteome</keyword>
<dbReference type="EMBL" id="DS469536">
    <property type="protein sequence ID" value="EDO45393.1"/>
    <property type="molecule type" value="Genomic_DNA"/>
</dbReference>
<keyword evidence="1" id="KW-1133">Transmembrane helix</keyword>
<proteinExistence type="predicted"/>
<dbReference type="HOGENOM" id="CLU_984496_0_0_1"/>
<dbReference type="Proteomes" id="UP000001593">
    <property type="component" value="Unassembled WGS sequence"/>
</dbReference>
<feature type="transmembrane region" description="Helical" evidence="1">
    <location>
        <begin position="245"/>
        <end position="270"/>
    </location>
</feature>
<evidence type="ECO:0008006" key="4">
    <source>
        <dbReference type="Google" id="ProtNLM"/>
    </source>
</evidence>
<protein>
    <recommendedName>
        <fullName evidence="4">Protein rolling stone</fullName>
    </recommendedName>
</protein>
<reference evidence="2 3" key="1">
    <citation type="journal article" date="2007" name="Science">
        <title>Sea anemone genome reveals ancestral eumetazoan gene repertoire and genomic organization.</title>
        <authorList>
            <person name="Putnam N.H."/>
            <person name="Srivastava M."/>
            <person name="Hellsten U."/>
            <person name="Dirks B."/>
            <person name="Chapman J."/>
            <person name="Salamov A."/>
            <person name="Terry A."/>
            <person name="Shapiro H."/>
            <person name="Lindquist E."/>
            <person name="Kapitonov V.V."/>
            <person name="Jurka J."/>
            <person name="Genikhovich G."/>
            <person name="Grigoriev I.V."/>
            <person name="Lucas S.M."/>
            <person name="Steele R.E."/>
            <person name="Finnerty J.R."/>
            <person name="Technau U."/>
            <person name="Martindale M.Q."/>
            <person name="Rokhsar D.S."/>
        </authorList>
    </citation>
    <scope>NUCLEOTIDE SEQUENCE [LARGE SCALE GENOMIC DNA]</scope>
    <source>
        <strain evidence="3">CH2 X CH6</strain>
    </source>
</reference>
<feature type="transmembrane region" description="Helical" evidence="1">
    <location>
        <begin position="39"/>
        <end position="58"/>
    </location>
</feature>
<keyword evidence="1" id="KW-0812">Transmembrane</keyword>
<dbReference type="InParanoid" id="A7RT43"/>
<accession>A7RT43</accession>
<evidence type="ECO:0000256" key="1">
    <source>
        <dbReference type="SAM" id="Phobius"/>
    </source>
</evidence>
<feature type="transmembrane region" description="Helical" evidence="1">
    <location>
        <begin position="140"/>
        <end position="161"/>
    </location>
</feature>
<sequence length="283" mass="32076">MEGCCGALCRELDIRNLALKYRDPRAFTESSALPLPIFILYRATFTCIFVAALTFVGLKHPEYSIILHFSYWSLGLTALYFLVGTLASLWHSTCTKCCGRGSYGALLNKSDTSCALEPWEDDESEPEDNEPNMLSWQHEVLWVLHTISIDSSLVLVVAYFSMWYDPDVNTVSGLLDIPHHAFPFILLVVDVFVSGIPVRILHVIYGNVFGAAYVVFCLVYIITEVPDMRSDPRTYPSLMFSDRPVIYTAWLSIFILGGFFVSQCLFYLFYKIRVSLAIKPNKL</sequence>
<name>A7RT43_NEMVE</name>
<keyword evidence="1" id="KW-0472">Membrane</keyword>
<evidence type="ECO:0000313" key="3">
    <source>
        <dbReference type="Proteomes" id="UP000001593"/>
    </source>
</evidence>
<evidence type="ECO:0000313" key="2">
    <source>
        <dbReference type="EMBL" id="EDO45393.1"/>
    </source>
</evidence>